<dbReference type="GO" id="GO:0016757">
    <property type="term" value="F:glycosyltransferase activity"/>
    <property type="evidence" value="ECO:0007669"/>
    <property type="project" value="UniProtKB-KW"/>
</dbReference>
<evidence type="ECO:0000313" key="2">
    <source>
        <dbReference type="EMBL" id="KAK1897507.1"/>
    </source>
</evidence>
<keyword evidence="2" id="KW-0808">Transferase</keyword>
<reference evidence="2" key="1">
    <citation type="submission" date="2023-04" db="EMBL/GenBank/DDBJ databases">
        <title>Chromosome-level genome of Chaenocephalus aceratus.</title>
        <authorList>
            <person name="Park H."/>
        </authorList>
    </citation>
    <scope>NUCLEOTIDE SEQUENCE</scope>
    <source>
        <strain evidence="2">DE</strain>
        <tissue evidence="2">Muscle</tissue>
    </source>
</reference>
<protein>
    <submittedName>
        <fullName evidence="2">UDP-N-acetylglucosamine--peptide N-acetylglucosaminyltransferase SPINDLY</fullName>
    </submittedName>
</protein>
<comment type="caution">
    <text evidence="2">The sequence shown here is derived from an EMBL/GenBank/DDBJ whole genome shotgun (WGS) entry which is preliminary data.</text>
</comment>
<evidence type="ECO:0000256" key="1">
    <source>
        <dbReference type="SAM" id="MobiDB-lite"/>
    </source>
</evidence>
<dbReference type="Proteomes" id="UP001228049">
    <property type="component" value="Unassembled WGS sequence"/>
</dbReference>
<sequence length="99" mass="10618">MFEIALNKCTVLLSTTGLEGNIPTIEALIWAQRAVPQQPPPNSPSCSGSQAVSQPPLLVQGRTAPHTPSHAPNVAFFGWDLRTAPIKMMSRVISSQILT</sequence>
<proteinExistence type="predicted"/>
<name>A0AAD9C7S9_DISEL</name>
<evidence type="ECO:0000313" key="3">
    <source>
        <dbReference type="Proteomes" id="UP001228049"/>
    </source>
</evidence>
<gene>
    <name evidence="2" type="ORF">KUDE01_017039</name>
</gene>
<keyword evidence="2" id="KW-0328">Glycosyltransferase</keyword>
<organism evidence="2 3">
    <name type="scientific">Dissostichus eleginoides</name>
    <name type="common">Patagonian toothfish</name>
    <name type="synonym">Dissostichus amissus</name>
    <dbReference type="NCBI Taxonomy" id="100907"/>
    <lineage>
        <taxon>Eukaryota</taxon>
        <taxon>Metazoa</taxon>
        <taxon>Chordata</taxon>
        <taxon>Craniata</taxon>
        <taxon>Vertebrata</taxon>
        <taxon>Euteleostomi</taxon>
        <taxon>Actinopterygii</taxon>
        <taxon>Neopterygii</taxon>
        <taxon>Teleostei</taxon>
        <taxon>Neoteleostei</taxon>
        <taxon>Acanthomorphata</taxon>
        <taxon>Eupercaria</taxon>
        <taxon>Perciformes</taxon>
        <taxon>Notothenioidei</taxon>
        <taxon>Nototheniidae</taxon>
        <taxon>Dissostichus</taxon>
    </lineage>
</organism>
<dbReference type="EMBL" id="JASDAP010000009">
    <property type="protein sequence ID" value="KAK1897507.1"/>
    <property type="molecule type" value="Genomic_DNA"/>
</dbReference>
<feature type="region of interest" description="Disordered" evidence="1">
    <location>
        <begin position="36"/>
        <end position="70"/>
    </location>
</feature>
<dbReference type="AlphaFoldDB" id="A0AAD9C7S9"/>
<keyword evidence="3" id="KW-1185">Reference proteome</keyword>
<accession>A0AAD9C7S9</accession>